<reference evidence="1" key="1">
    <citation type="journal article" date="2022" name="Int. J. Mol. Sci.">
        <title>Phenotypic and genotypic virulence characterisation of Staphylococcus pettenkoferi strains isolated from human bloodstream and diabetic foot infections.</title>
        <authorList>
            <person name="Magnan C."/>
        </authorList>
    </citation>
    <scope>NUCLEOTIDE SEQUENCE</scope>
    <source>
        <strain evidence="1">NSP020P</strain>
    </source>
</reference>
<protein>
    <submittedName>
        <fullName evidence="1">Uncharacterized protein</fullName>
    </submittedName>
</protein>
<comment type="caution">
    <text evidence="1">The sequence shown here is derived from an EMBL/GenBank/DDBJ whole genome shotgun (WGS) entry which is preliminary data.</text>
</comment>
<proteinExistence type="predicted"/>
<dbReference type="EMBL" id="JANSKX010000004">
    <property type="protein sequence ID" value="MCY1593969.1"/>
    <property type="molecule type" value="Genomic_DNA"/>
</dbReference>
<gene>
    <name evidence="1" type="ORF">NW112_01795</name>
</gene>
<dbReference type="Proteomes" id="UP001081438">
    <property type="component" value="Unassembled WGS sequence"/>
</dbReference>
<evidence type="ECO:0000313" key="1">
    <source>
        <dbReference type="EMBL" id="MCY1593969.1"/>
    </source>
</evidence>
<name>A0A9Q4D6Y7_9STAP</name>
<dbReference type="RefSeq" id="WP_268210612.1">
    <property type="nucleotide sequence ID" value="NZ_JANSKK010000005.1"/>
</dbReference>
<accession>A0A9Q4D6Y7</accession>
<evidence type="ECO:0000313" key="2">
    <source>
        <dbReference type="Proteomes" id="UP001081438"/>
    </source>
</evidence>
<sequence>MMYSQIKNILLRKQQSIQTIVEVYEQHQDTETSCKMRKLEMLFQQIYAELSHETHTAQELQVIAPTPQDLLEWFVLQHYYHETF</sequence>
<dbReference type="AlphaFoldDB" id="A0A9Q4D6Y7"/>
<organism evidence="1 2">
    <name type="scientific">Staphylococcus pettenkoferi</name>
    <dbReference type="NCBI Taxonomy" id="170573"/>
    <lineage>
        <taxon>Bacteria</taxon>
        <taxon>Bacillati</taxon>
        <taxon>Bacillota</taxon>
        <taxon>Bacilli</taxon>
        <taxon>Bacillales</taxon>
        <taxon>Staphylococcaceae</taxon>
        <taxon>Staphylococcus</taxon>
    </lineage>
</organism>